<evidence type="ECO:0000256" key="9">
    <source>
        <dbReference type="PIRNR" id="PIRNR006171"/>
    </source>
</evidence>
<dbReference type="InterPro" id="IPR036388">
    <property type="entry name" value="WH-like_DNA-bd_sf"/>
</dbReference>
<keyword evidence="8 9" id="KW-0804">Transcription</keyword>
<dbReference type="Gene3D" id="1.10.10.10">
    <property type="entry name" value="Winged helix-like DNA-binding domain superfamily/Winged helix DNA-binding domain"/>
    <property type="match status" value="1"/>
</dbReference>
<organism evidence="12 13">
    <name type="scientific">Microbacterium aurantiacum</name>
    <dbReference type="NCBI Taxonomy" id="162393"/>
    <lineage>
        <taxon>Bacteria</taxon>
        <taxon>Bacillati</taxon>
        <taxon>Actinomycetota</taxon>
        <taxon>Actinomycetes</taxon>
        <taxon>Micrococcales</taxon>
        <taxon>Microbacteriaceae</taxon>
        <taxon>Microbacterium</taxon>
    </lineage>
</organism>
<dbReference type="Pfam" id="PF08279">
    <property type="entry name" value="HTH_11"/>
    <property type="match status" value="1"/>
</dbReference>
<evidence type="ECO:0000256" key="2">
    <source>
        <dbReference type="ARBA" id="ARBA00022490"/>
    </source>
</evidence>
<evidence type="ECO:0000256" key="3">
    <source>
        <dbReference type="ARBA" id="ARBA00022553"/>
    </source>
</evidence>
<protein>
    <recommendedName>
        <fullName evidence="9">Transcriptional regulatory protein</fullName>
    </recommendedName>
</protein>
<dbReference type="RefSeq" id="WP_301134493.1">
    <property type="nucleotide sequence ID" value="NZ_BAAAUQ010000027.1"/>
</dbReference>
<dbReference type="InterPro" id="IPR036390">
    <property type="entry name" value="WH_DNA-bd_sf"/>
</dbReference>
<dbReference type="InterPro" id="IPR011006">
    <property type="entry name" value="CheY-like_superfamily"/>
</dbReference>
<dbReference type="InterPro" id="IPR024187">
    <property type="entry name" value="Sig_transdc_resp-reg_cit/mal"/>
</dbReference>
<accession>A0ABT8FUI3</accession>
<gene>
    <name evidence="12" type="ORF">KZC48_10610</name>
</gene>
<evidence type="ECO:0000256" key="8">
    <source>
        <dbReference type="ARBA" id="ARBA00023163"/>
    </source>
</evidence>
<dbReference type="InterPro" id="IPR001789">
    <property type="entry name" value="Sig_transdc_resp-reg_receiver"/>
</dbReference>
<comment type="caution">
    <text evidence="12">The sequence shown here is derived from an EMBL/GenBank/DDBJ whole genome shotgun (WGS) entry which is preliminary data.</text>
</comment>
<evidence type="ECO:0000256" key="1">
    <source>
        <dbReference type="ARBA" id="ARBA00004496"/>
    </source>
</evidence>
<keyword evidence="4 9" id="KW-0902">Two-component regulatory system</keyword>
<comment type="subcellular location">
    <subcellularLocation>
        <location evidence="1 9">Cytoplasm</location>
    </subcellularLocation>
</comment>
<dbReference type="InterPro" id="IPR013196">
    <property type="entry name" value="HTH_11"/>
</dbReference>
<proteinExistence type="predicted"/>
<evidence type="ECO:0000256" key="6">
    <source>
        <dbReference type="ARBA" id="ARBA00023125"/>
    </source>
</evidence>
<dbReference type="Proteomes" id="UP001172731">
    <property type="component" value="Unassembled WGS sequence"/>
</dbReference>
<dbReference type="PROSITE" id="PS50110">
    <property type="entry name" value="RESPONSE_REGULATORY"/>
    <property type="match status" value="1"/>
</dbReference>
<evidence type="ECO:0000256" key="4">
    <source>
        <dbReference type="ARBA" id="ARBA00023012"/>
    </source>
</evidence>
<reference evidence="12" key="1">
    <citation type="submission" date="2021-06" db="EMBL/GenBank/DDBJ databases">
        <title>Genome-based taxonomic framework of Microbacterium strains isolated from marine environment, the description of four new species and reclassification of four preexisting species.</title>
        <authorList>
            <person name="Lee S.D."/>
            <person name="Kim S.-M."/>
            <person name="Byeon Y.-S."/>
            <person name="Yang H.L."/>
            <person name="Kim I.S."/>
        </authorList>
    </citation>
    <scope>NUCLEOTIDE SEQUENCE</scope>
    <source>
        <strain evidence="12">KACC 20510</strain>
    </source>
</reference>
<feature type="modified residue" description="4-aspartylphosphate" evidence="10">
    <location>
        <position position="70"/>
    </location>
</feature>
<dbReference type="SUPFAM" id="SSF52172">
    <property type="entry name" value="CheY-like"/>
    <property type="match status" value="1"/>
</dbReference>
<keyword evidence="6 9" id="KW-0238">DNA-binding</keyword>
<dbReference type="Pfam" id="PF00072">
    <property type="entry name" value="Response_reg"/>
    <property type="match status" value="1"/>
</dbReference>
<sequence>MTGGRAASGDQTAAPPPIRTLIVDDDPAVVRLHTAYLAELPRFRLIGTARTGAAAARLAADRAVDLVLLDMNLPDFSGIEVLHRLRLVREWDVDVIVISSARDTFTVRQALAAHVAGYLVKPFTKEAFAARLSEYADRRPARPSETAVGLGQGQIDGLVTPPGAVPAAAASDPLSLPLPKGLSASTLARVVAALDTTVPVSARSLADELGASRATVRRYLDHLASTGGATVSHRFGARGRPEVLYRLTP</sequence>
<dbReference type="PANTHER" id="PTHR45526">
    <property type="entry name" value="TRANSCRIPTIONAL REGULATORY PROTEIN DPIA"/>
    <property type="match status" value="1"/>
</dbReference>
<name>A0ABT8FUI3_9MICO</name>
<dbReference type="InterPro" id="IPR051271">
    <property type="entry name" value="2C-system_Tx_regulators"/>
</dbReference>
<feature type="domain" description="Response regulatory" evidence="11">
    <location>
        <begin position="19"/>
        <end position="136"/>
    </location>
</feature>
<dbReference type="EMBL" id="JAHWXI010000011">
    <property type="protein sequence ID" value="MDN4464845.1"/>
    <property type="molecule type" value="Genomic_DNA"/>
</dbReference>
<dbReference type="Gene3D" id="3.40.50.2300">
    <property type="match status" value="1"/>
</dbReference>
<dbReference type="PANTHER" id="PTHR45526:SF1">
    <property type="entry name" value="TRANSCRIPTIONAL REGULATORY PROTEIN DCUR-RELATED"/>
    <property type="match status" value="1"/>
</dbReference>
<evidence type="ECO:0000256" key="7">
    <source>
        <dbReference type="ARBA" id="ARBA00023159"/>
    </source>
</evidence>
<keyword evidence="3 10" id="KW-0597">Phosphoprotein</keyword>
<dbReference type="SMART" id="SM00448">
    <property type="entry name" value="REC"/>
    <property type="match status" value="1"/>
</dbReference>
<evidence type="ECO:0000256" key="10">
    <source>
        <dbReference type="PROSITE-ProRule" id="PRU00169"/>
    </source>
</evidence>
<evidence type="ECO:0000313" key="13">
    <source>
        <dbReference type="Proteomes" id="UP001172731"/>
    </source>
</evidence>
<evidence type="ECO:0000256" key="5">
    <source>
        <dbReference type="ARBA" id="ARBA00023015"/>
    </source>
</evidence>
<keyword evidence="7 9" id="KW-0010">Activator</keyword>
<keyword evidence="13" id="KW-1185">Reference proteome</keyword>
<dbReference type="PIRSF" id="PIRSF006171">
    <property type="entry name" value="RR_citrat_malat"/>
    <property type="match status" value="1"/>
</dbReference>
<evidence type="ECO:0000313" key="12">
    <source>
        <dbReference type="EMBL" id="MDN4464845.1"/>
    </source>
</evidence>
<keyword evidence="2 9" id="KW-0963">Cytoplasm</keyword>
<dbReference type="SUPFAM" id="SSF46785">
    <property type="entry name" value="Winged helix' DNA-binding domain"/>
    <property type="match status" value="1"/>
</dbReference>
<evidence type="ECO:0000259" key="11">
    <source>
        <dbReference type="PROSITE" id="PS50110"/>
    </source>
</evidence>
<keyword evidence="5 9" id="KW-0805">Transcription regulation</keyword>